<evidence type="ECO:0000313" key="3">
    <source>
        <dbReference type="EMBL" id="KAJ9700372.1"/>
    </source>
</evidence>
<dbReference type="EMBL" id="JARBHA010000005">
    <property type="protein sequence ID" value="KAJ9700372.1"/>
    <property type="molecule type" value="Genomic_DNA"/>
</dbReference>
<keyword evidence="2" id="KW-0698">rRNA processing</keyword>
<evidence type="ECO:0008006" key="5">
    <source>
        <dbReference type="Google" id="ProtNLM"/>
    </source>
</evidence>
<evidence type="ECO:0000256" key="1">
    <source>
        <dbReference type="ARBA" id="ARBA00006524"/>
    </source>
</evidence>
<organism evidence="3 4">
    <name type="scientific">Vitis rotundifolia</name>
    <name type="common">Muscadine grape</name>
    <dbReference type="NCBI Taxonomy" id="103349"/>
    <lineage>
        <taxon>Eukaryota</taxon>
        <taxon>Viridiplantae</taxon>
        <taxon>Streptophyta</taxon>
        <taxon>Embryophyta</taxon>
        <taxon>Tracheophyta</taxon>
        <taxon>Spermatophyta</taxon>
        <taxon>Magnoliopsida</taxon>
        <taxon>eudicotyledons</taxon>
        <taxon>Gunneridae</taxon>
        <taxon>Pentapetalae</taxon>
        <taxon>rosids</taxon>
        <taxon>Vitales</taxon>
        <taxon>Vitaceae</taxon>
        <taxon>Viteae</taxon>
        <taxon>Vitis</taxon>
    </lineage>
</organism>
<dbReference type="PANTHER" id="PTHR21250">
    <property type="entry name" value="PRE-RRNA-PROCESSING PROTEIN TSR2 HOMOLOG"/>
    <property type="match status" value="1"/>
</dbReference>
<dbReference type="Proteomes" id="UP001168098">
    <property type="component" value="Unassembled WGS sequence"/>
</dbReference>
<dbReference type="InterPro" id="IPR019398">
    <property type="entry name" value="Pre-rRNA_process_TSR2"/>
</dbReference>
<protein>
    <recommendedName>
        <fullName evidence="5">Pre-rRNA-processing protein TSR2 homolog</fullName>
    </recommendedName>
</protein>
<comment type="similarity">
    <text evidence="1">Belongs to the TSR2 family.</text>
</comment>
<proteinExistence type="inferred from homology"/>
<sequence length="112" mass="12617">MESTNRNCVVASTQGGRLQDGISRHLSQWNGLQMAVQNQWGGRDSHQKSLQLAADIFSWFSESKAPLCVEDLENLLHESMLLSFNTEIEDGSIEQVAEELMIMHEDCQQGNH</sequence>
<name>A0AA39E080_VITRO</name>
<evidence type="ECO:0000313" key="4">
    <source>
        <dbReference type="Proteomes" id="UP001168098"/>
    </source>
</evidence>
<dbReference type="AlphaFoldDB" id="A0AA39E080"/>
<reference evidence="3 4" key="1">
    <citation type="journal article" date="2023" name="BMC Biotechnol.">
        <title>Vitis rotundifolia cv Carlos genome sequencing.</title>
        <authorList>
            <person name="Huff M."/>
            <person name="Hulse-Kemp A."/>
            <person name="Scheffler B."/>
            <person name="Youngblood R."/>
            <person name="Simpson S."/>
            <person name="Babiker E."/>
            <person name="Staton M."/>
        </authorList>
    </citation>
    <scope>NUCLEOTIDE SEQUENCE [LARGE SCALE GENOMIC DNA]</scope>
    <source>
        <tissue evidence="3">Leaf</tissue>
    </source>
</reference>
<evidence type="ECO:0000256" key="2">
    <source>
        <dbReference type="ARBA" id="ARBA00022552"/>
    </source>
</evidence>
<comment type="caution">
    <text evidence="3">The sequence shown here is derived from an EMBL/GenBank/DDBJ whole genome shotgun (WGS) entry which is preliminary data.</text>
</comment>
<gene>
    <name evidence="3" type="ORF">PVL29_005931</name>
</gene>
<dbReference type="Pfam" id="PF10273">
    <property type="entry name" value="WGG"/>
    <property type="match status" value="1"/>
</dbReference>
<keyword evidence="4" id="KW-1185">Reference proteome</keyword>
<accession>A0AA39E080</accession>
<dbReference type="GO" id="GO:0006364">
    <property type="term" value="P:rRNA processing"/>
    <property type="evidence" value="ECO:0007669"/>
    <property type="project" value="UniProtKB-KW"/>
</dbReference>